<organism evidence="2 3">
    <name type="scientific">Caenorhabditis auriculariae</name>
    <dbReference type="NCBI Taxonomy" id="2777116"/>
    <lineage>
        <taxon>Eukaryota</taxon>
        <taxon>Metazoa</taxon>
        <taxon>Ecdysozoa</taxon>
        <taxon>Nematoda</taxon>
        <taxon>Chromadorea</taxon>
        <taxon>Rhabditida</taxon>
        <taxon>Rhabditina</taxon>
        <taxon>Rhabditomorpha</taxon>
        <taxon>Rhabditoidea</taxon>
        <taxon>Rhabditidae</taxon>
        <taxon>Peloderinae</taxon>
        <taxon>Caenorhabditis</taxon>
    </lineage>
</organism>
<dbReference type="EMBL" id="CAJGYM010000010">
    <property type="protein sequence ID" value="CAD6189230.1"/>
    <property type="molecule type" value="Genomic_DNA"/>
</dbReference>
<proteinExistence type="predicted"/>
<sequence length="104" mass="11492">MGFETSQPKGKPGSPTTECCVFMRIIPFGAEPISRKLRGESDAIHHKDRKRSVAREKPSRRSAFRRRASGRRQLAACTSEACTCLKCSDAPPSTVVTNERVEGQ</sequence>
<evidence type="ECO:0000256" key="1">
    <source>
        <dbReference type="SAM" id="MobiDB-lite"/>
    </source>
</evidence>
<comment type="caution">
    <text evidence="2">The sequence shown here is derived from an EMBL/GenBank/DDBJ whole genome shotgun (WGS) entry which is preliminary data.</text>
</comment>
<dbReference type="AlphaFoldDB" id="A0A8S1H7N0"/>
<protein>
    <submittedName>
        <fullName evidence="2">Uncharacterized protein</fullName>
    </submittedName>
</protein>
<reference evidence="2" key="1">
    <citation type="submission" date="2020-10" db="EMBL/GenBank/DDBJ databases">
        <authorList>
            <person name="Kikuchi T."/>
        </authorList>
    </citation>
    <scope>NUCLEOTIDE SEQUENCE</scope>
    <source>
        <strain evidence="2">NKZ352</strain>
    </source>
</reference>
<feature type="region of interest" description="Disordered" evidence="1">
    <location>
        <begin position="37"/>
        <end position="70"/>
    </location>
</feature>
<feature type="compositionally biased region" description="Basic and acidic residues" evidence="1">
    <location>
        <begin position="37"/>
        <end position="59"/>
    </location>
</feature>
<evidence type="ECO:0000313" key="3">
    <source>
        <dbReference type="Proteomes" id="UP000835052"/>
    </source>
</evidence>
<name>A0A8S1H7N0_9PELO</name>
<evidence type="ECO:0000313" key="2">
    <source>
        <dbReference type="EMBL" id="CAD6189230.1"/>
    </source>
</evidence>
<dbReference type="Proteomes" id="UP000835052">
    <property type="component" value="Unassembled WGS sequence"/>
</dbReference>
<accession>A0A8S1H7N0</accession>
<feature type="compositionally biased region" description="Basic residues" evidence="1">
    <location>
        <begin position="60"/>
        <end position="70"/>
    </location>
</feature>
<gene>
    <name evidence="2" type="ORF">CAUJ_LOCUS5149</name>
</gene>
<keyword evidence="3" id="KW-1185">Reference proteome</keyword>